<dbReference type="Gene3D" id="3.40.50.2300">
    <property type="match status" value="2"/>
</dbReference>
<keyword evidence="3" id="KW-0238">DNA-binding</keyword>
<protein>
    <submittedName>
        <fullName evidence="6">Transcriptional regulator, LacI family</fullName>
    </submittedName>
</protein>
<evidence type="ECO:0000256" key="1">
    <source>
        <dbReference type="ARBA" id="ARBA00022491"/>
    </source>
</evidence>
<keyword evidence="7" id="KW-1185">Reference proteome</keyword>
<organism evidence="6 7">
    <name type="scientific">Krasilnikoviella flava</name>
    <dbReference type="NCBI Taxonomy" id="526729"/>
    <lineage>
        <taxon>Bacteria</taxon>
        <taxon>Bacillati</taxon>
        <taxon>Actinomycetota</taxon>
        <taxon>Actinomycetes</taxon>
        <taxon>Micrococcales</taxon>
        <taxon>Promicromonosporaceae</taxon>
        <taxon>Krasilnikoviella</taxon>
    </lineage>
</organism>
<gene>
    <name evidence="6" type="ORF">SAMN04324258_3135</name>
</gene>
<evidence type="ECO:0000313" key="7">
    <source>
        <dbReference type="Proteomes" id="UP000189777"/>
    </source>
</evidence>
<evidence type="ECO:0000256" key="4">
    <source>
        <dbReference type="ARBA" id="ARBA00023163"/>
    </source>
</evidence>
<dbReference type="SUPFAM" id="SSF47413">
    <property type="entry name" value="lambda repressor-like DNA-binding domains"/>
    <property type="match status" value="1"/>
</dbReference>
<sequence length="349" mass="37179">MPRVGNGGSKQPTMWDVASLAGVSQASVSLVLNDAGRGRVSDATRQRILDAVRELDYRTNAFAKSLRSGESGLIGFVSDEVASAPFAGRLLKGAQELAWETGHVILSVDSFGDNALEAAAIDMMRSYRVRGVVYGSMYHRVVHLPAALEDIPAVVLNAREADGKVPSFFPDEELGGHTATQCLLGAGHTRIAMINIQTPESDLPAGIGRMAGYRRALDEAGVAFDERLVRYGGGVVEDGLALTRELMEGPVVPTAIFCGNDRTAWGAYRALEALGLRIPDDCSIVGFDDQETLAPYLDPGLTTVALPFEQMARSALDALLGTRSDEVSDHPIECSLVPRGSVASAKVHE</sequence>
<dbReference type="GO" id="GO:0003700">
    <property type="term" value="F:DNA-binding transcription factor activity"/>
    <property type="evidence" value="ECO:0007669"/>
    <property type="project" value="TreeGrafter"/>
</dbReference>
<dbReference type="InterPro" id="IPR046335">
    <property type="entry name" value="LacI/GalR-like_sensor"/>
</dbReference>
<dbReference type="GO" id="GO:0000976">
    <property type="term" value="F:transcription cis-regulatory region binding"/>
    <property type="evidence" value="ECO:0007669"/>
    <property type="project" value="TreeGrafter"/>
</dbReference>
<evidence type="ECO:0000313" key="6">
    <source>
        <dbReference type="EMBL" id="SKC72302.1"/>
    </source>
</evidence>
<dbReference type="InterPro" id="IPR010982">
    <property type="entry name" value="Lambda_DNA-bd_dom_sf"/>
</dbReference>
<keyword evidence="2" id="KW-0805">Transcription regulation</keyword>
<accession>A0A1T5L8G1</accession>
<dbReference type="PANTHER" id="PTHR30146">
    <property type="entry name" value="LACI-RELATED TRANSCRIPTIONAL REPRESSOR"/>
    <property type="match status" value="1"/>
</dbReference>
<dbReference type="RefSeq" id="WP_245807153.1">
    <property type="nucleotide sequence ID" value="NZ_FUZQ01000005.1"/>
</dbReference>
<dbReference type="InterPro" id="IPR028082">
    <property type="entry name" value="Peripla_BP_I"/>
</dbReference>
<evidence type="ECO:0000256" key="3">
    <source>
        <dbReference type="ARBA" id="ARBA00023125"/>
    </source>
</evidence>
<dbReference type="SMART" id="SM00354">
    <property type="entry name" value="HTH_LACI"/>
    <property type="match status" value="1"/>
</dbReference>
<dbReference type="SUPFAM" id="SSF53822">
    <property type="entry name" value="Periplasmic binding protein-like I"/>
    <property type="match status" value="1"/>
</dbReference>
<dbReference type="Pfam" id="PF00356">
    <property type="entry name" value="LacI"/>
    <property type="match status" value="1"/>
</dbReference>
<keyword evidence="1" id="KW-0678">Repressor</keyword>
<dbReference type="Pfam" id="PF13377">
    <property type="entry name" value="Peripla_BP_3"/>
    <property type="match status" value="1"/>
</dbReference>
<proteinExistence type="predicted"/>
<dbReference type="Gene3D" id="1.10.260.40">
    <property type="entry name" value="lambda repressor-like DNA-binding domains"/>
    <property type="match status" value="1"/>
</dbReference>
<name>A0A1T5L8G1_9MICO</name>
<dbReference type="CDD" id="cd01392">
    <property type="entry name" value="HTH_LacI"/>
    <property type="match status" value="1"/>
</dbReference>
<reference evidence="6 7" key="1">
    <citation type="submission" date="2017-02" db="EMBL/GenBank/DDBJ databases">
        <authorList>
            <person name="Peterson S.W."/>
        </authorList>
    </citation>
    <scope>NUCLEOTIDE SEQUENCE [LARGE SCALE GENOMIC DNA]</scope>
    <source>
        <strain evidence="6 7">DSM 21481</strain>
    </source>
</reference>
<dbReference type="InterPro" id="IPR000843">
    <property type="entry name" value="HTH_LacI"/>
</dbReference>
<dbReference type="PANTHER" id="PTHR30146:SF148">
    <property type="entry name" value="HTH-TYPE TRANSCRIPTIONAL REPRESSOR PURR-RELATED"/>
    <property type="match status" value="1"/>
</dbReference>
<keyword evidence="4" id="KW-0804">Transcription</keyword>
<feature type="domain" description="HTH lacI-type" evidence="5">
    <location>
        <begin position="12"/>
        <end position="68"/>
    </location>
</feature>
<dbReference type="Proteomes" id="UP000189777">
    <property type="component" value="Unassembled WGS sequence"/>
</dbReference>
<dbReference type="EMBL" id="FUZQ01000005">
    <property type="protein sequence ID" value="SKC72302.1"/>
    <property type="molecule type" value="Genomic_DNA"/>
</dbReference>
<dbReference type="STRING" id="526729.SAMN04324258_3135"/>
<dbReference type="PROSITE" id="PS50932">
    <property type="entry name" value="HTH_LACI_2"/>
    <property type="match status" value="1"/>
</dbReference>
<evidence type="ECO:0000256" key="2">
    <source>
        <dbReference type="ARBA" id="ARBA00023015"/>
    </source>
</evidence>
<dbReference type="CDD" id="cd06288">
    <property type="entry name" value="PBP1_sucrose_transcription_regulator"/>
    <property type="match status" value="1"/>
</dbReference>
<dbReference type="AlphaFoldDB" id="A0A1T5L8G1"/>
<dbReference type="PROSITE" id="PS00356">
    <property type="entry name" value="HTH_LACI_1"/>
    <property type="match status" value="1"/>
</dbReference>
<evidence type="ECO:0000259" key="5">
    <source>
        <dbReference type="PROSITE" id="PS50932"/>
    </source>
</evidence>